<feature type="signal peptide" evidence="1">
    <location>
        <begin position="1"/>
        <end position="23"/>
    </location>
</feature>
<evidence type="ECO:0000256" key="1">
    <source>
        <dbReference type="SAM" id="SignalP"/>
    </source>
</evidence>
<dbReference type="Proteomes" id="UP000295565">
    <property type="component" value="Unassembled WGS sequence"/>
</dbReference>
<comment type="caution">
    <text evidence="2">The sequence shown here is derived from an EMBL/GenBank/DDBJ whole genome shotgun (WGS) entry which is preliminary data.</text>
</comment>
<sequence length="107" mass="12024">MNLHQLKILALMTLLSWTTQVNAAPMTTQQAVTSLHLEELANTLSHAQVVNSTHKQSRSKADALMIDLGVIDIEDLNHPHRLSQKLTQFVHDQLDTAENYLGTVDLW</sequence>
<dbReference type="AlphaFoldDB" id="A0A4R1K3A4"/>
<name>A0A4R1K3A4_9GAMM</name>
<proteinExistence type="predicted"/>
<dbReference type="RefSeq" id="WP_131911543.1">
    <property type="nucleotide sequence ID" value="NZ_OU594967.1"/>
</dbReference>
<evidence type="ECO:0000313" key="3">
    <source>
        <dbReference type="Proteomes" id="UP000295565"/>
    </source>
</evidence>
<protein>
    <submittedName>
        <fullName evidence="2">Uncharacterized protein</fullName>
    </submittedName>
</protein>
<accession>A0A4R1K3A4</accession>
<keyword evidence="1" id="KW-0732">Signal</keyword>
<feature type="chain" id="PRO_5020783114" evidence="1">
    <location>
        <begin position="24"/>
        <end position="107"/>
    </location>
</feature>
<evidence type="ECO:0000313" key="2">
    <source>
        <dbReference type="EMBL" id="TCK58576.1"/>
    </source>
</evidence>
<gene>
    <name evidence="2" type="ORF">EV690_0706</name>
</gene>
<organism evidence="2 3">
    <name type="scientific">Celerinatantimonas diazotrophica</name>
    <dbReference type="NCBI Taxonomy" id="412034"/>
    <lineage>
        <taxon>Bacteria</taxon>
        <taxon>Pseudomonadati</taxon>
        <taxon>Pseudomonadota</taxon>
        <taxon>Gammaproteobacteria</taxon>
        <taxon>Celerinatantimonadaceae</taxon>
        <taxon>Celerinatantimonas</taxon>
    </lineage>
</organism>
<dbReference type="EMBL" id="SMGD01000011">
    <property type="protein sequence ID" value="TCK58576.1"/>
    <property type="molecule type" value="Genomic_DNA"/>
</dbReference>
<keyword evidence="3" id="KW-1185">Reference proteome</keyword>
<reference evidence="2 3" key="1">
    <citation type="submission" date="2019-03" db="EMBL/GenBank/DDBJ databases">
        <title>Genomic Encyclopedia of Type Strains, Phase IV (KMG-IV): sequencing the most valuable type-strain genomes for metagenomic binning, comparative biology and taxonomic classification.</title>
        <authorList>
            <person name="Goeker M."/>
        </authorList>
    </citation>
    <scope>NUCLEOTIDE SEQUENCE [LARGE SCALE GENOMIC DNA]</scope>
    <source>
        <strain evidence="2 3">DSM 18577</strain>
    </source>
</reference>